<feature type="compositionally biased region" description="Basic residues" evidence="30">
    <location>
        <begin position="860"/>
        <end position="879"/>
    </location>
</feature>
<name>A0AAN8QMC9_9TELE</name>
<dbReference type="Gene3D" id="3.40.50.300">
    <property type="entry name" value="P-loop containing nucleotide triphosphate hydrolases"/>
    <property type="match status" value="3"/>
</dbReference>
<dbReference type="PRINTS" id="PR01233">
    <property type="entry name" value="JOSEPHIN"/>
</dbReference>
<dbReference type="GO" id="GO:0005524">
    <property type="term" value="F:ATP binding"/>
    <property type="evidence" value="ECO:0007669"/>
    <property type="project" value="UniProtKB-KW"/>
</dbReference>
<dbReference type="Pfam" id="PF00079">
    <property type="entry name" value="Serpin"/>
    <property type="match status" value="1"/>
</dbReference>
<feature type="active site" description="Proton acceptor" evidence="26">
    <location>
        <position position="119"/>
    </location>
</feature>
<evidence type="ECO:0000256" key="12">
    <source>
        <dbReference type="ARBA" id="ARBA00022806"/>
    </source>
</evidence>
<keyword evidence="12" id="KW-0347">Helicase</keyword>
<evidence type="ECO:0000256" key="23">
    <source>
        <dbReference type="ARBA" id="ARBA00064166"/>
    </source>
</evidence>
<dbReference type="PANTHER" id="PTHR14159">
    <property type="entry name" value="ATAXIN-3-RELATED"/>
    <property type="match status" value="1"/>
</dbReference>
<organism evidence="35 36">
    <name type="scientific">Coregonus suidteri</name>
    <dbReference type="NCBI Taxonomy" id="861788"/>
    <lineage>
        <taxon>Eukaryota</taxon>
        <taxon>Metazoa</taxon>
        <taxon>Chordata</taxon>
        <taxon>Craniata</taxon>
        <taxon>Vertebrata</taxon>
        <taxon>Euteleostomi</taxon>
        <taxon>Actinopterygii</taxon>
        <taxon>Neopterygii</taxon>
        <taxon>Teleostei</taxon>
        <taxon>Protacanthopterygii</taxon>
        <taxon>Salmoniformes</taxon>
        <taxon>Salmonidae</taxon>
        <taxon>Coregoninae</taxon>
        <taxon>Coregonus</taxon>
    </lineage>
</organism>
<dbReference type="InterPro" id="IPR014014">
    <property type="entry name" value="RNA_helicase_DEAD_Q_motif"/>
</dbReference>
<dbReference type="PROSITE" id="PS51192">
    <property type="entry name" value="HELICASE_ATP_BIND_1"/>
    <property type="match status" value="1"/>
</dbReference>
<sequence length="1701" mass="193460">MESIFHEKQEGSLCAQHCLNNLLQGKYFTPVDLSSIAHQLDEEERMRMAEGGMGSEEYRTFLQQPSGNMDDSGLFSIQVISNALSVWGLELTLFNSREYQRLMINPINEKAFICNYKEHWFTIRKLGQQWFNLNSLLTGPELISDTYLALFLAQLQQEGYSIFVIRGNLPECEAEQILGIMKVQQQERPKLIGEDKAQSSSGMGRSSGQGSVLETGPGMEEGVVEEDEEELRKALALSRQDMEVEDEEADLRRAIQLSIQVMSDKSMPKGGLIAKTTSSDQAPGSTAGGTPQSEKLSAEELRRRRQAYFDRQSQQLAKPTSPQQPTESTGSGKIATEEDAQAKRSHKWRVLTYLADTQAERTYKYYCRLDHISHQRTMMMKVELLFLLTYVCTLTPVYQTQERSPNITDLTFKNMDFAMNLYRKIAGYHDNNIFFSPLSISTAFATLSMAAQGPTRDQILKGLNLAHLDRDNQPDIIPELFQQLQGNITQDGSLKLDQSTALFVRLTFEVERDYSDQIKKFFNADIKNVDFADRKASVALINDYIMRKTGNKVKEVVSNLDPLTKLMLINTIFFQGEWQMPFNPNHTENERFFIDNYNIVQVPMMFSMEDKFYTMDDIPLNAKVLKLPYRKGVSMLILLPNKGLDYTTIDDEITAERFLSWIKNLKEMKLEVQLPKFKMAQSYAMHNILQDLGISSIFHDTANLTRLSRDPGLKVSEVLHKAVIEVDERGTTAAAATEGTITGYALPSSFIVNRPFFFFIYHEVTNSLLFMGRVIDPTKNGLQRKMKPNGSQMKNMRPFSRMKSAKRGIHVKGSWKAVELDPSLFSEEGMGGLVCFEELTDYRLIDSAKEEAKAEAKADKYKKKRKERKEKKKAKKRKASERDKDGGKQKEVCEGGSYENETSEKPARKKNKKKTTQQNDPTTQDDISADSKVKSEEVSDKVQNLKNGSENIVVKDEEEKAPEETVLQDAVMCPEDAQPQSNNTKTDGKKRKKRKVEKQTVPESQTELPPQGKVSKLSKKKAKNWTNAARSGSDQNSDVTAWKDLFVPDQVLKALSSLGFGSPTAIQALALPPAIRDHMDIVGAAETGSGKTLSFGIPMIHHILEWKKGADESEGATDGQTEPGTQVESLYLPTVEESVETETCISIDTSNEVTEETTEQEYPQEQGSEDVAEEDKDAADDKEIIEDDEKTIEEEENDEEIYQEDEDESDSEQIGCVKVIENMEFEFDNTAEEETLKVSEKQPLLGLVLCPTRELAVQVKHHIDAVAKFTGIKTAIVVGGMAQQKQIRMLKRRPEIIIATPGRLWEMIKERHPHLVNLRQLRCLVIDEADRMVERGHFAELESLLEMLNTVQFNPKRQTFVFSATLTMAHSLPTRVLQKKGKKVDQRSKLEVLMEKVGIRSKPKVIDLTRKEATVETLTERRIHCEKEEKDFFLYYFLLQYPGRTMVFANSIDCIKRLNSLLVILDRTPLPLHANMHQKQRLKNLERFAERESCVLLTTDVAARGLDIPNVQHVIHYQVPRTSETYVHRSGRTARATKEGLSLLLVGPDDMMNFKKIYRALGKDEEVPMFPIQSKCMAAIKERVNMARKIEKIEFHNSREKQHNSWFKQAAEALEVDLDDDVLLGGRKDEEDDRQQQKMVKGMKKHLKHLISQPVFKNVMKTKYPTQMGKLSLPNMPLHGLETALTSVSNQKKIQKQKKQQ</sequence>
<feature type="compositionally biased region" description="Polar residues" evidence="30">
    <location>
        <begin position="941"/>
        <end position="950"/>
    </location>
</feature>
<feature type="active site" evidence="26 27">
    <location>
        <position position="134"/>
    </location>
</feature>
<evidence type="ECO:0000256" key="16">
    <source>
        <dbReference type="ARBA" id="ARBA00022900"/>
    </source>
</evidence>
<dbReference type="EMBL" id="JAGTTL010000023">
    <property type="protein sequence ID" value="KAK6304461.1"/>
    <property type="molecule type" value="Genomic_DNA"/>
</dbReference>
<evidence type="ECO:0000256" key="3">
    <source>
        <dbReference type="ARBA" id="ARBA00012552"/>
    </source>
</evidence>
<feature type="compositionally biased region" description="Basic and acidic residues" evidence="30">
    <location>
        <begin position="880"/>
        <end position="893"/>
    </location>
</feature>
<evidence type="ECO:0000256" key="27">
    <source>
        <dbReference type="PROSITE-ProRule" id="PRU00331"/>
    </source>
</evidence>
<keyword evidence="9" id="KW-0547">Nucleotide-binding</keyword>
<evidence type="ECO:0000256" key="29">
    <source>
        <dbReference type="RuleBase" id="RU000411"/>
    </source>
</evidence>
<feature type="short sequence motif" description="Q motif" evidence="28">
    <location>
        <begin position="1040"/>
        <end position="1068"/>
    </location>
</feature>
<evidence type="ECO:0000256" key="20">
    <source>
        <dbReference type="ARBA" id="ARBA00038457"/>
    </source>
</evidence>
<evidence type="ECO:0000256" key="19">
    <source>
        <dbReference type="ARBA" id="ARBA00023242"/>
    </source>
</evidence>
<comment type="catalytic activity">
    <reaction evidence="21">
        <text>ATP + H2O = ADP + phosphate + H(+)</text>
        <dbReference type="Rhea" id="RHEA:13065"/>
        <dbReference type="ChEBI" id="CHEBI:15377"/>
        <dbReference type="ChEBI" id="CHEBI:15378"/>
        <dbReference type="ChEBI" id="CHEBI:30616"/>
        <dbReference type="ChEBI" id="CHEBI:43474"/>
        <dbReference type="ChEBI" id="CHEBI:456216"/>
        <dbReference type="EC" id="3.6.4.13"/>
    </reaction>
</comment>
<feature type="domain" description="Helicase C-terminal" evidence="33">
    <location>
        <begin position="1417"/>
        <end position="1578"/>
    </location>
</feature>
<dbReference type="InterPro" id="IPR033835">
    <property type="entry name" value="PZI_serpin_dom"/>
</dbReference>
<dbReference type="GO" id="GO:0030195">
    <property type="term" value="P:negative regulation of blood coagulation"/>
    <property type="evidence" value="ECO:0007669"/>
    <property type="project" value="UniProtKB-ARBA"/>
</dbReference>
<evidence type="ECO:0000256" key="24">
    <source>
        <dbReference type="ARBA" id="ARBA00068266"/>
    </source>
</evidence>
<evidence type="ECO:0000256" key="28">
    <source>
        <dbReference type="PROSITE-ProRule" id="PRU00552"/>
    </source>
</evidence>
<dbReference type="PANTHER" id="PTHR14159:SF0">
    <property type="entry name" value="ATAXIN-3-RELATED"/>
    <property type="match status" value="1"/>
</dbReference>
<feature type="domain" description="DEAD-box RNA helicase Q" evidence="34">
    <location>
        <begin position="1040"/>
        <end position="1068"/>
    </location>
</feature>
<comment type="caution">
    <text evidence="35">The sequence shown here is derived from an EMBL/GenBank/DDBJ whole genome shotgun (WGS) entry which is preliminary data.</text>
</comment>
<keyword evidence="11 27" id="KW-0378">Hydrolase</keyword>
<dbReference type="GO" id="GO:0003723">
    <property type="term" value="F:RNA binding"/>
    <property type="evidence" value="ECO:0007669"/>
    <property type="project" value="UniProtKB-KW"/>
</dbReference>
<keyword evidence="6" id="KW-0645">Protease</keyword>
<feature type="compositionally biased region" description="Acidic residues" evidence="30">
    <location>
        <begin position="1167"/>
        <end position="1211"/>
    </location>
</feature>
<feature type="compositionally biased region" description="Low complexity" evidence="30">
    <location>
        <begin position="199"/>
        <end position="221"/>
    </location>
</feature>
<feature type="compositionally biased region" description="Polar residues" evidence="30">
    <location>
        <begin position="275"/>
        <end position="295"/>
    </location>
</feature>
<feature type="compositionally biased region" description="Basic and acidic residues" evidence="30">
    <location>
        <begin position="929"/>
        <end position="940"/>
    </location>
</feature>
<keyword evidence="18" id="KW-0804">Transcription</keyword>
<keyword evidence="16" id="KW-0722">Serine protease inhibitor</keyword>
<evidence type="ECO:0000256" key="8">
    <source>
        <dbReference type="ARBA" id="ARBA00022737"/>
    </source>
</evidence>
<evidence type="ECO:0000259" key="32">
    <source>
        <dbReference type="PROSITE" id="PS51192"/>
    </source>
</evidence>
<feature type="domain" description="Helicase ATP-binding" evidence="32">
    <location>
        <begin position="1072"/>
        <end position="1384"/>
    </location>
</feature>
<dbReference type="GO" id="GO:0003724">
    <property type="term" value="F:RNA helicase activity"/>
    <property type="evidence" value="ECO:0007669"/>
    <property type="project" value="UniProtKB-EC"/>
</dbReference>
<dbReference type="GO" id="GO:0004867">
    <property type="term" value="F:serine-type endopeptidase inhibitor activity"/>
    <property type="evidence" value="ECO:0007669"/>
    <property type="project" value="UniProtKB-KW"/>
</dbReference>
<dbReference type="InterPro" id="IPR036186">
    <property type="entry name" value="Serpin_sf"/>
</dbReference>
<evidence type="ECO:0000256" key="7">
    <source>
        <dbReference type="ARBA" id="ARBA00022690"/>
    </source>
</evidence>
<keyword evidence="7" id="KW-0646">Protease inhibitor</keyword>
<dbReference type="PROSITE" id="PS00039">
    <property type="entry name" value="DEAD_ATP_HELICASE"/>
    <property type="match status" value="1"/>
</dbReference>
<feature type="active site" description="Nucleophile" evidence="26">
    <location>
        <position position="14"/>
    </location>
</feature>
<comment type="subunit">
    <text evidence="23">Interacts with FADD. Interacts with RIPK1; this interaction disrupts RLR signaling activation of IFN-dependent transcription factor IRF7. Interacts with NIP7. Interacts with EP300; this interaction prevents TP53 acetylation mediated by EP300.</text>
</comment>
<dbReference type="GO" id="GO:0005576">
    <property type="term" value="C:extracellular region"/>
    <property type="evidence" value="ECO:0007669"/>
    <property type="project" value="UniProtKB-ARBA"/>
</dbReference>
<dbReference type="SUPFAM" id="SSF56574">
    <property type="entry name" value="Serpins"/>
    <property type="match status" value="1"/>
</dbReference>
<evidence type="ECO:0000256" key="5">
    <source>
        <dbReference type="ARBA" id="ARBA00022553"/>
    </source>
</evidence>
<evidence type="ECO:0000259" key="34">
    <source>
        <dbReference type="PROSITE" id="PS51195"/>
    </source>
</evidence>
<dbReference type="Pfam" id="PF00271">
    <property type="entry name" value="Helicase_C"/>
    <property type="match status" value="1"/>
</dbReference>
<evidence type="ECO:0000256" key="11">
    <source>
        <dbReference type="ARBA" id="ARBA00022801"/>
    </source>
</evidence>
<evidence type="ECO:0000256" key="30">
    <source>
        <dbReference type="SAM" id="MobiDB-lite"/>
    </source>
</evidence>
<dbReference type="Proteomes" id="UP001356427">
    <property type="component" value="Unassembled WGS sequence"/>
</dbReference>
<dbReference type="Gene3D" id="3.90.70.40">
    <property type="match status" value="1"/>
</dbReference>
<dbReference type="InterPro" id="IPR023796">
    <property type="entry name" value="Serpin_dom"/>
</dbReference>
<dbReference type="InterPro" id="IPR011545">
    <property type="entry name" value="DEAD/DEAH_box_helicase_dom"/>
</dbReference>
<dbReference type="InterPro" id="IPR023795">
    <property type="entry name" value="Serpin_CS"/>
</dbReference>
<reference evidence="35 36" key="1">
    <citation type="submission" date="2021-04" db="EMBL/GenBank/DDBJ databases">
        <authorList>
            <person name="De Guttry C."/>
            <person name="Zahm M."/>
            <person name="Klopp C."/>
            <person name="Cabau C."/>
            <person name="Louis A."/>
            <person name="Berthelot C."/>
            <person name="Parey E."/>
            <person name="Roest Crollius H."/>
            <person name="Montfort J."/>
            <person name="Robinson-Rechavi M."/>
            <person name="Bucao C."/>
            <person name="Bouchez O."/>
            <person name="Gislard M."/>
            <person name="Lluch J."/>
            <person name="Milhes M."/>
            <person name="Lampietro C."/>
            <person name="Lopez Roques C."/>
            <person name="Donnadieu C."/>
            <person name="Braasch I."/>
            <person name="Desvignes T."/>
            <person name="Postlethwait J."/>
            <person name="Bobe J."/>
            <person name="Wedekind C."/>
            <person name="Guiguen Y."/>
        </authorList>
    </citation>
    <scope>NUCLEOTIDE SEQUENCE [LARGE SCALE GENOMIC DNA]</scope>
    <source>
        <strain evidence="35">Cs_M1</strain>
        <tissue evidence="35">Blood</tissue>
    </source>
</reference>
<gene>
    <name evidence="35" type="ORF">J4Q44_G00250470</name>
</gene>
<feature type="region of interest" description="Disordered" evidence="30">
    <location>
        <begin position="265"/>
        <end position="340"/>
    </location>
</feature>
<dbReference type="GO" id="GO:0045861">
    <property type="term" value="P:negative regulation of proteolysis"/>
    <property type="evidence" value="ECO:0007669"/>
    <property type="project" value="UniProtKB-ARBA"/>
</dbReference>
<dbReference type="InterPro" id="IPR027417">
    <property type="entry name" value="P-loop_NTPase"/>
</dbReference>
<feature type="region of interest" description="Disordered" evidence="30">
    <location>
        <begin position="853"/>
        <end position="1036"/>
    </location>
</feature>
<keyword evidence="17" id="KW-0805">Transcription regulation</keyword>
<dbReference type="FunFam" id="3.30.497.10:FF:000001">
    <property type="entry name" value="Serine protease inhibitor"/>
    <property type="match status" value="1"/>
</dbReference>
<dbReference type="Gene3D" id="3.30.497.10">
    <property type="entry name" value="Antithrombin, subunit I, domain 2"/>
    <property type="match status" value="1"/>
</dbReference>
<keyword evidence="13" id="KW-0788">Thiol protease</keyword>
<comment type="similarity">
    <text evidence="29">Belongs to the serpin family.</text>
</comment>
<protein>
    <recommendedName>
        <fullName evidence="24">ATP-dependent RNA helicase DDX24</fullName>
        <ecNumber evidence="4">3.4.19.12</ecNumber>
        <ecNumber evidence="3">3.6.4.13</ecNumber>
    </recommendedName>
    <alternativeName>
        <fullName evidence="25">DEAD box protein 24</fullName>
    </alternativeName>
</protein>
<feature type="compositionally biased region" description="Polar residues" evidence="30">
    <location>
        <begin position="1141"/>
        <end position="1151"/>
    </location>
</feature>
<dbReference type="GO" id="GO:0006508">
    <property type="term" value="P:proteolysis"/>
    <property type="evidence" value="ECO:0007669"/>
    <property type="project" value="UniProtKB-KW"/>
</dbReference>
<dbReference type="SMART" id="SM00093">
    <property type="entry name" value="SERPIN"/>
    <property type="match status" value="1"/>
</dbReference>
<dbReference type="CDD" id="cd17946">
    <property type="entry name" value="DEADc_DDX24"/>
    <property type="match status" value="1"/>
</dbReference>
<keyword evidence="14" id="KW-0067">ATP-binding</keyword>
<dbReference type="PROSITE" id="PS50957">
    <property type="entry name" value="JOSEPHIN"/>
    <property type="match status" value="1"/>
</dbReference>
<proteinExistence type="inferred from homology"/>
<keyword evidence="36" id="KW-1185">Reference proteome</keyword>
<feature type="compositionally biased region" description="Low complexity" evidence="30">
    <location>
        <begin position="916"/>
        <end position="926"/>
    </location>
</feature>
<evidence type="ECO:0000256" key="17">
    <source>
        <dbReference type="ARBA" id="ARBA00023015"/>
    </source>
</evidence>
<evidence type="ECO:0000256" key="10">
    <source>
        <dbReference type="ARBA" id="ARBA00022786"/>
    </source>
</evidence>
<dbReference type="GO" id="GO:0016579">
    <property type="term" value="P:protein deubiquitination"/>
    <property type="evidence" value="ECO:0007669"/>
    <property type="project" value="InterPro"/>
</dbReference>
<evidence type="ECO:0000313" key="35">
    <source>
        <dbReference type="EMBL" id="KAK6304461.1"/>
    </source>
</evidence>
<dbReference type="Gene3D" id="2.30.39.10">
    <property type="entry name" value="Alpha-1-antitrypsin, domain 1"/>
    <property type="match status" value="1"/>
</dbReference>
<keyword evidence="15" id="KW-0694">RNA-binding</keyword>
<dbReference type="PROSITE" id="PS51194">
    <property type="entry name" value="HELICASE_CTER"/>
    <property type="match status" value="1"/>
</dbReference>
<dbReference type="SMART" id="SM00487">
    <property type="entry name" value="DEXDc"/>
    <property type="match status" value="1"/>
</dbReference>
<dbReference type="FunFam" id="3.40.50.300:FF:001059">
    <property type="entry name" value="ATP-dependent RNA helicase DDX24"/>
    <property type="match status" value="1"/>
</dbReference>
<feature type="domain" description="Josephin" evidence="31">
    <location>
        <begin position="1"/>
        <end position="180"/>
    </location>
</feature>
<dbReference type="SMART" id="SM01246">
    <property type="entry name" value="Josephin"/>
    <property type="match status" value="1"/>
</dbReference>
<dbReference type="Gene3D" id="1.10.287.10">
    <property type="entry name" value="S15/NS1, RNA-binding"/>
    <property type="match status" value="1"/>
</dbReference>
<dbReference type="FunFam" id="3.90.70.40:FF:000005">
    <property type="entry name" value="Ataxin 3"/>
    <property type="match status" value="1"/>
</dbReference>
<evidence type="ECO:0000313" key="36">
    <source>
        <dbReference type="Proteomes" id="UP001356427"/>
    </source>
</evidence>
<evidence type="ECO:0000256" key="4">
    <source>
        <dbReference type="ARBA" id="ARBA00012759"/>
    </source>
</evidence>
<feature type="compositionally biased region" description="Polar residues" evidence="30">
    <location>
        <begin position="1024"/>
        <end position="1036"/>
    </location>
</feature>
<dbReference type="FunFam" id="1.10.287.10:FF:000005">
    <property type="entry name" value="ataxin-3 isoform X1"/>
    <property type="match status" value="1"/>
</dbReference>
<dbReference type="GO" id="GO:0005634">
    <property type="term" value="C:nucleus"/>
    <property type="evidence" value="ECO:0007669"/>
    <property type="project" value="UniProtKB-SubCell"/>
</dbReference>
<comment type="catalytic activity">
    <reaction evidence="1">
        <text>Thiol-dependent hydrolysis of ester, thioester, amide, peptide and isopeptide bonds formed by the C-terminal Gly of ubiquitin (a 76-residue protein attached to proteins as an intracellular targeting signal).</text>
        <dbReference type="EC" id="3.4.19.12"/>
    </reaction>
</comment>
<evidence type="ECO:0000256" key="13">
    <source>
        <dbReference type="ARBA" id="ARBA00022807"/>
    </source>
</evidence>
<evidence type="ECO:0000256" key="6">
    <source>
        <dbReference type="ARBA" id="ARBA00022670"/>
    </source>
</evidence>
<evidence type="ECO:0000256" key="26">
    <source>
        <dbReference type="PIRSR" id="PIRSR633865-1"/>
    </source>
</evidence>
<dbReference type="EC" id="3.6.4.13" evidence="3"/>
<keyword evidence="8" id="KW-0677">Repeat</keyword>
<dbReference type="PROSITE" id="PS50330">
    <property type="entry name" value="UIM"/>
    <property type="match status" value="1"/>
</dbReference>
<comment type="subcellular location">
    <subcellularLocation>
        <location evidence="2">Nucleus</location>
    </subcellularLocation>
</comment>
<keyword evidence="5" id="KW-0597">Phosphoprotein</keyword>
<dbReference type="SUPFAM" id="SSF52540">
    <property type="entry name" value="P-loop containing nucleoside triphosphate hydrolases"/>
    <property type="match status" value="2"/>
</dbReference>
<evidence type="ECO:0000256" key="15">
    <source>
        <dbReference type="ARBA" id="ARBA00022884"/>
    </source>
</evidence>
<comment type="function">
    <text evidence="22">ATP-dependent RNA helicase that plays a role in various aspects of RNA metabolism including pre-mRNA splicing and is thereby involved in different biological processes such as cell cycle regulation or innate immunity. Plays an inhibitory role in TP53 transcriptional activity and subsequently in TP53 controlled cell growth arrest and senescence by inhibiting its EP300 mediated acetylation. Negatively regulates cytosolic RNA-mediated innate immune signaling at least in part by affecting RIPK1/IRF7 interactions. Alternatively, possesses antiviral activity by recognizing gammaherpesvirus transcripts in the context of lytic reactivation. Plays an essential role in cell cycle regulation in vascular smooth muscle cells by interacting with and regulating FANCA (Fanconi anemia complementation group A) mRNA.</text>
</comment>
<dbReference type="InterPro" id="IPR014001">
    <property type="entry name" value="Helicase_ATP-bd"/>
</dbReference>
<dbReference type="InterPro" id="IPR033865">
    <property type="entry name" value="Ataxin-3"/>
</dbReference>
<accession>A0AAN8QMC9</accession>
<evidence type="ECO:0000259" key="33">
    <source>
        <dbReference type="PROSITE" id="PS51194"/>
    </source>
</evidence>
<feature type="active site" evidence="27">
    <location>
        <position position="14"/>
    </location>
</feature>
<keyword evidence="10" id="KW-0833">Ubl conjugation pathway</keyword>
<dbReference type="PROSITE" id="PS51195">
    <property type="entry name" value="Q_MOTIF"/>
    <property type="match status" value="1"/>
</dbReference>
<dbReference type="InterPro" id="IPR042178">
    <property type="entry name" value="Serpin_sf_1"/>
</dbReference>
<dbReference type="PROSITE" id="PS00284">
    <property type="entry name" value="SERPIN"/>
    <property type="match status" value="1"/>
</dbReference>
<evidence type="ECO:0000256" key="22">
    <source>
        <dbReference type="ARBA" id="ARBA00054398"/>
    </source>
</evidence>
<evidence type="ECO:0000256" key="1">
    <source>
        <dbReference type="ARBA" id="ARBA00000707"/>
    </source>
</evidence>
<feature type="region of interest" description="Disordered" evidence="30">
    <location>
        <begin position="1140"/>
        <end position="1212"/>
    </location>
</feature>
<dbReference type="InterPro" id="IPR003903">
    <property type="entry name" value="UIM_dom"/>
</dbReference>
<comment type="similarity">
    <text evidence="20">Belongs to the DEAD box helicase family. DDX24/MAK5 subfamily.</text>
</comment>
<feature type="compositionally biased region" description="Polar residues" evidence="30">
    <location>
        <begin position="311"/>
        <end position="331"/>
    </location>
</feature>
<evidence type="ECO:0000256" key="9">
    <source>
        <dbReference type="ARBA" id="ARBA00022741"/>
    </source>
</evidence>
<keyword evidence="19" id="KW-0539">Nucleus</keyword>
<evidence type="ECO:0000256" key="2">
    <source>
        <dbReference type="ARBA" id="ARBA00004123"/>
    </source>
</evidence>
<evidence type="ECO:0000256" key="25">
    <source>
        <dbReference type="ARBA" id="ARBA00075451"/>
    </source>
</evidence>
<dbReference type="SMART" id="SM00490">
    <property type="entry name" value="HELICc"/>
    <property type="match status" value="1"/>
</dbReference>
<evidence type="ECO:0000256" key="18">
    <source>
        <dbReference type="ARBA" id="ARBA00023163"/>
    </source>
</evidence>
<dbReference type="Pfam" id="PF23625">
    <property type="entry name" value="UIM_2"/>
    <property type="match status" value="2"/>
</dbReference>
<dbReference type="InterPro" id="IPR006155">
    <property type="entry name" value="Josephin"/>
</dbReference>
<dbReference type="EC" id="3.4.19.12" evidence="4"/>
<dbReference type="Pfam" id="PF00270">
    <property type="entry name" value="DEAD"/>
    <property type="match status" value="1"/>
</dbReference>
<dbReference type="CDD" id="cd18787">
    <property type="entry name" value="SF2_C_DEAD"/>
    <property type="match status" value="1"/>
</dbReference>
<dbReference type="GO" id="GO:0004843">
    <property type="term" value="F:cysteine-type deubiquitinase activity"/>
    <property type="evidence" value="ECO:0007669"/>
    <property type="project" value="UniProtKB-EC"/>
</dbReference>
<feature type="region of interest" description="Disordered" evidence="30">
    <location>
        <begin position="189"/>
        <end position="225"/>
    </location>
</feature>
<dbReference type="Pfam" id="PF02099">
    <property type="entry name" value="Josephin"/>
    <property type="match status" value="1"/>
</dbReference>
<dbReference type="SMART" id="SM00726">
    <property type="entry name" value="UIM"/>
    <property type="match status" value="2"/>
</dbReference>
<dbReference type="FunFam" id="2.30.39.10:FF:000035">
    <property type="entry name" value="Serine protease inhibitor (serpin) 16"/>
    <property type="match status" value="1"/>
</dbReference>
<dbReference type="GO" id="GO:0007596">
    <property type="term" value="P:blood coagulation"/>
    <property type="evidence" value="ECO:0007669"/>
    <property type="project" value="InterPro"/>
</dbReference>
<dbReference type="InterPro" id="IPR001650">
    <property type="entry name" value="Helicase_C-like"/>
</dbReference>
<dbReference type="CDD" id="cd02055">
    <property type="entry name" value="serpinA10_PZI"/>
    <property type="match status" value="1"/>
</dbReference>
<feature type="active site" evidence="27">
    <location>
        <position position="119"/>
    </location>
</feature>
<dbReference type="InterPro" id="IPR042185">
    <property type="entry name" value="Serpin_sf_2"/>
</dbReference>
<evidence type="ECO:0000256" key="14">
    <source>
        <dbReference type="ARBA" id="ARBA00022840"/>
    </source>
</evidence>
<dbReference type="InterPro" id="IPR000629">
    <property type="entry name" value="RNA-helicase_DEAD-box_CS"/>
</dbReference>
<evidence type="ECO:0000256" key="21">
    <source>
        <dbReference type="ARBA" id="ARBA00047984"/>
    </source>
</evidence>
<evidence type="ECO:0000259" key="31">
    <source>
        <dbReference type="PROSITE" id="PS50957"/>
    </source>
</evidence>